<dbReference type="PANTHER" id="PTHR13139">
    <property type="entry name" value="RING FINGER AND CCCH-TYPE ZINC FINGER DOMAIN-CONTAINING PROTEIN"/>
    <property type="match status" value="1"/>
</dbReference>
<reference evidence="6 7" key="1">
    <citation type="submission" date="2021-06" db="EMBL/GenBank/DDBJ databases">
        <authorList>
            <person name="Palmer J.M."/>
        </authorList>
    </citation>
    <scope>NUCLEOTIDE SEQUENCE [LARGE SCALE GENOMIC DNA]</scope>
    <source>
        <strain evidence="6 7">XC_2019</strain>
        <tissue evidence="6">Muscle</tissue>
    </source>
</reference>
<keyword evidence="2 4" id="KW-0863">Zinc-finger</keyword>
<keyword evidence="3" id="KW-0862">Zinc</keyword>
<evidence type="ECO:0000313" key="7">
    <source>
        <dbReference type="Proteomes" id="UP001434883"/>
    </source>
</evidence>
<organism evidence="6 7">
    <name type="scientific">Xenoophorus captivus</name>
    <dbReference type="NCBI Taxonomy" id="1517983"/>
    <lineage>
        <taxon>Eukaryota</taxon>
        <taxon>Metazoa</taxon>
        <taxon>Chordata</taxon>
        <taxon>Craniata</taxon>
        <taxon>Vertebrata</taxon>
        <taxon>Euteleostomi</taxon>
        <taxon>Actinopterygii</taxon>
        <taxon>Neopterygii</taxon>
        <taxon>Teleostei</taxon>
        <taxon>Neoteleostei</taxon>
        <taxon>Acanthomorphata</taxon>
        <taxon>Ovalentaria</taxon>
        <taxon>Atherinomorphae</taxon>
        <taxon>Cyprinodontiformes</taxon>
        <taxon>Goodeidae</taxon>
        <taxon>Xenoophorus</taxon>
    </lineage>
</organism>
<protein>
    <submittedName>
        <fullName evidence="6">Roquin-2</fullName>
    </submittedName>
</protein>
<dbReference type="PANTHER" id="PTHR13139:SF2">
    <property type="entry name" value="ROQUIN-2"/>
    <property type="match status" value="1"/>
</dbReference>
<dbReference type="Gene3D" id="1.20.120.1790">
    <property type="match status" value="2"/>
</dbReference>
<dbReference type="Pfam" id="PF14634">
    <property type="entry name" value="zf-RING_5"/>
    <property type="match status" value="1"/>
</dbReference>
<accession>A0ABV0SBG1</accession>
<evidence type="ECO:0000256" key="1">
    <source>
        <dbReference type="ARBA" id="ARBA00022723"/>
    </source>
</evidence>
<dbReference type="PROSITE" id="PS00518">
    <property type="entry name" value="ZF_RING_1"/>
    <property type="match status" value="1"/>
</dbReference>
<name>A0ABV0SBG1_9TELE</name>
<dbReference type="InterPro" id="IPR041523">
    <property type="entry name" value="ROQ_II"/>
</dbReference>
<keyword evidence="1" id="KW-0479">Metal-binding</keyword>
<dbReference type="SMART" id="SM00184">
    <property type="entry name" value="RING"/>
    <property type="match status" value="1"/>
</dbReference>
<dbReference type="SUPFAM" id="SSF57850">
    <property type="entry name" value="RING/U-box"/>
    <property type="match status" value="1"/>
</dbReference>
<evidence type="ECO:0000256" key="4">
    <source>
        <dbReference type="PROSITE-ProRule" id="PRU00175"/>
    </source>
</evidence>
<dbReference type="InterPro" id="IPR052249">
    <property type="entry name" value="Roquin_domain"/>
</dbReference>
<dbReference type="Proteomes" id="UP001434883">
    <property type="component" value="Unassembled WGS sequence"/>
</dbReference>
<evidence type="ECO:0000256" key="3">
    <source>
        <dbReference type="ARBA" id="ARBA00022833"/>
    </source>
</evidence>
<feature type="domain" description="RING-type" evidence="5">
    <location>
        <begin position="41"/>
        <end position="81"/>
    </location>
</feature>
<proteinExistence type="predicted"/>
<keyword evidence="7" id="KW-1185">Reference proteome</keyword>
<dbReference type="InterPro" id="IPR013083">
    <property type="entry name" value="Znf_RING/FYVE/PHD"/>
</dbReference>
<dbReference type="EMBL" id="JAHRIN010076166">
    <property type="protein sequence ID" value="MEQ2217833.1"/>
    <property type="molecule type" value="Genomic_DNA"/>
</dbReference>
<evidence type="ECO:0000256" key="2">
    <source>
        <dbReference type="ARBA" id="ARBA00022771"/>
    </source>
</evidence>
<dbReference type="InterPro" id="IPR001841">
    <property type="entry name" value="Znf_RING"/>
</dbReference>
<dbReference type="PROSITE" id="PS50089">
    <property type="entry name" value="ZF_RING_2"/>
    <property type="match status" value="1"/>
</dbReference>
<gene>
    <name evidence="6" type="primary">RC3H2</name>
    <name evidence="6" type="ORF">XENOCAPTIV_023811</name>
</gene>
<evidence type="ECO:0000259" key="5">
    <source>
        <dbReference type="PROSITE" id="PS50089"/>
    </source>
</evidence>
<sequence>MTREDGADLSTRAKEPVLASRGAMCSGGAYMAAQWTEFLSCPICYNEFDSSGHQPISLGCSHTVCKTCLHKLHRKACPFDQTPISTDIDLLPVNCALLQLVGAQVPDVPPVSLSSAVDVEHYEVCRLSVEELALYLKPISGAKGVVNPSPSVLSRPMQRKLVTLVNCQLLEEEGRLRAVRAARSLGERTVTELILQHQNPQQLSANLWAAVRARGCQFLGPEAKRCTHRTPGKTWTGVQLERRSNPIVLWCLLNDALREYVSCLMMITHRADSEKGRVPSCDQNLSFFSISYFFFSHNMLCSSRQVTKRDEDSSLMQLKEEFRTYEALRREHDAQIVHIAMEAGLRISPEQWSSLLYGDLVHKSHMQSIIDKV</sequence>
<dbReference type="InterPro" id="IPR017907">
    <property type="entry name" value="Znf_RING_CS"/>
</dbReference>
<dbReference type="Pfam" id="PF18386">
    <property type="entry name" value="ROQ_II"/>
    <property type="match status" value="1"/>
</dbReference>
<evidence type="ECO:0000313" key="6">
    <source>
        <dbReference type="EMBL" id="MEQ2217833.1"/>
    </source>
</evidence>
<dbReference type="Gene3D" id="3.30.40.10">
    <property type="entry name" value="Zinc/RING finger domain, C3HC4 (zinc finger)"/>
    <property type="match status" value="1"/>
</dbReference>
<comment type="caution">
    <text evidence="6">The sequence shown here is derived from an EMBL/GenBank/DDBJ whole genome shotgun (WGS) entry which is preliminary data.</text>
</comment>